<evidence type="ECO:0000256" key="4">
    <source>
        <dbReference type="ARBA" id="ARBA00022692"/>
    </source>
</evidence>
<feature type="binding site" evidence="7">
    <location>
        <position position="111"/>
    </location>
    <ligand>
        <name>Mg(2+)</name>
        <dbReference type="ChEBI" id="CHEBI:18420"/>
    </ligand>
</feature>
<dbReference type="GO" id="GO:0046872">
    <property type="term" value="F:metal ion binding"/>
    <property type="evidence" value="ECO:0007669"/>
    <property type="project" value="UniProtKB-KW"/>
</dbReference>
<evidence type="ECO:0000256" key="3">
    <source>
        <dbReference type="ARBA" id="ARBA00022679"/>
    </source>
</evidence>
<feature type="transmembrane region" description="Helical" evidence="8">
    <location>
        <begin position="142"/>
        <end position="159"/>
    </location>
</feature>
<comment type="subcellular location">
    <subcellularLocation>
        <location evidence="1">Cell membrane</location>
        <topology evidence="1">Multi-pass membrane protein</topology>
    </subcellularLocation>
</comment>
<evidence type="ECO:0000256" key="1">
    <source>
        <dbReference type="ARBA" id="ARBA00004651"/>
    </source>
</evidence>
<keyword evidence="6 8" id="KW-0472">Membrane</keyword>
<dbReference type="AlphaFoldDB" id="A0A4R5TLN6"/>
<dbReference type="GO" id="GO:0044038">
    <property type="term" value="P:cell wall macromolecule biosynthetic process"/>
    <property type="evidence" value="ECO:0007669"/>
    <property type="project" value="TreeGrafter"/>
</dbReference>
<keyword evidence="2" id="KW-1003">Cell membrane</keyword>
<name>A0A4R5TLN6_9GAMM</name>
<dbReference type="Proteomes" id="UP000294796">
    <property type="component" value="Unassembled WGS sequence"/>
</dbReference>
<dbReference type="EMBL" id="SMTF01000008">
    <property type="protein sequence ID" value="TDK23466.1"/>
    <property type="molecule type" value="Genomic_DNA"/>
</dbReference>
<feature type="transmembrane region" description="Helical" evidence="8">
    <location>
        <begin position="269"/>
        <end position="287"/>
    </location>
</feature>
<keyword evidence="7" id="KW-0479">Metal-binding</keyword>
<feature type="transmembrane region" description="Helical" evidence="8">
    <location>
        <begin position="119"/>
        <end position="136"/>
    </location>
</feature>
<accession>A0A4R5TLN6</accession>
<feature type="transmembrane region" description="Helical" evidence="8">
    <location>
        <begin position="17"/>
        <end position="36"/>
    </location>
</feature>
<keyword evidence="10" id="KW-1185">Reference proteome</keyword>
<keyword evidence="5 8" id="KW-1133">Transmembrane helix</keyword>
<keyword evidence="3" id="KW-0808">Transferase</keyword>
<proteinExistence type="predicted"/>
<evidence type="ECO:0000256" key="8">
    <source>
        <dbReference type="SAM" id="Phobius"/>
    </source>
</evidence>
<evidence type="ECO:0000313" key="10">
    <source>
        <dbReference type="Proteomes" id="UP000294796"/>
    </source>
</evidence>
<reference evidence="9 10" key="1">
    <citation type="submission" date="2019-03" db="EMBL/GenBank/DDBJ databases">
        <title>Luteimonas zhaokaii sp.nov., isolated from the rectal contents of Plateau pika in Yushu, Qinghai Province, China.</title>
        <authorList>
            <person name="Zhang G."/>
        </authorList>
    </citation>
    <scope>NUCLEOTIDE SEQUENCE [LARGE SCALE GENOMIC DNA]</scope>
    <source>
        <strain evidence="9 10">B9</strain>
    </source>
</reference>
<protein>
    <submittedName>
        <fullName evidence="9">Lipopolysaccharide biosynthesis protein</fullName>
    </submittedName>
</protein>
<dbReference type="PANTHER" id="PTHR22926:SF3">
    <property type="entry name" value="UNDECAPRENYL-PHOSPHATE ALPHA-N-ACETYLGLUCOSAMINYL 1-PHOSPHATE TRANSFERASE"/>
    <property type="match status" value="1"/>
</dbReference>
<feature type="transmembrane region" description="Helical" evidence="8">
    <location>
        <begin position="246"/>
        <end position="263"/>
    </location>
</feature>
<evidence type="ECO:0000256" key="7">
    <source>
        <dbReference type="PIRSR" id="PIRSR600715-1"/>
    </source>
</evidence>
<evidence type="ECO:0000313" key="9">
    <source>
        <dbReference type="EMBL" id="TDK23466.1"/>
    </source>
</evidence>
<sequence length="298" mass="31237">MDQPGERRSHAQATPRGGGVSIVVSMLLAMVLLAAYAPGFAISLTLAGSGLALVAGIGWIDDHRPLPASLRLVVHAVAAALLALSVLDAGGGVPGAVGAFIAAMVLVNVWNFMDGIDSLAASQALLVALGCVLFTAPGALAWFAMALAAATAGFLPFNLPRARIFLGDVGSGALGFGMAVLVVGAWLPVGQAQNPWLLLLPLTAFLIDASLTLGRRMLRRERWWEPHVQHAYQVCSRRIGRHGPVAIAYGGWTLAMVTLMLTARSFNAPVTIGMIVASWLAGGAIWLRSQDHRPPPHR</sequence>
<comment type="cofactor">
    <cofactor evidence="7">
        <name>Mg(2+)</name>
        <dbReference type="ChEBI" id="CHEBI:18420"/>
    </cofactor>
</comment>
<keyword evidence="4 8" id="KW-0812">Transmembrane</keyword>
<dbReference type="GO" id="GO:0016780">
    <property type="term" value="F:phosphotransferase activity, for other substituted phosphate groups"/>
    <property type="evidence" value="ECO:0007669"/>
    <property type="project" value="InterPro"/>
</dbReference>
<dbReference type="GO" id="GO:0009103">
    <property type="term" value="P:lipopolysaccharide biosynthetic process"/>
    <property type="evidence" value="ECO:0007669"/>
    <property type="project" value="TreeGrafter"/>
</dbReference>
<organism evidence="9 10">
    <name type="scientific">Luteimonas aestuarii</name>
    <dbReference type="NCBI Taxonomy" id="453837"/>
    <lineage>
        <taxon>Bacteria</taxon>
        <taxon>Pseudomonadati</taxon>
        <taxon>Pseudomonadota</taxon>
        <taxon>Gammaproteobacteria</taxon>
        <taxon>Lysobacterales</taxon>
        <taxon>Lysobacteraceae</taxon>
        <taxon>Luteimonas</taxon>
    </lineage>
</organism>
<dbReference type="GO" id="GO:0005886">
    <property type="term" value="C:plasma membrane"/>
    <property type="evidence" value="ECO:0007669"/>
    <property type="project" value="UniProtKB-SubCell"/>
</dbReference>
<feature type="transmembrane region" description="Helical" evidence="8">
    <location>
        <begin position="195"/>
        <end position="214"/>
    </location>
</feature>
<evidence type="ECO:0000256" key="2">
    <source>
        <dbReference type="ARBA" id="ARBA00022475"/>
    </source>
</evidence>
<evidence type="ECO:0000256" key="6">
    <source>
        <dbReference type="ARBA" id="ARBA00023136"/>
    </source>
</evidence>
<feature type="binding site" evidence="7">
    <location>
        <position position="168"/>
    </location>
    <ligand>
        <name>Mg(2+)</name>
        <dbReference type="ChEBI" id="CHEBI:18420"/>
    </ligand>
</feature>
<evidence type="ECO:0000256" key="5">
    <source>
        <dbReference type="ARBA" id="ARBA00022989"/>
    </source>
</evidence>
<gene>
    <name evidence="9" type="ORF">E2F46_10390</name>
</gene>
<dbReference type="GO" id="GO:0071555">
    <property type="term" value="P:cell wall organization"/>
    <property type="evidence" value="ECO:0007669"/>
    <property type="project" value="TreeGrafter"/>
</dbReference>
<dbReference type="Pfam" id="PF00953">
    <property type="entry name" value="Glycos_transf_4"/>
    <property type="match status" value="1"/>
</dbReference>
<feature type="transmembrane region" description="Helical" evidence="8">
    <location>
        <begin position="171"/>
        <end position="189"/>
    </location>
</feature>
<keyword evidence="7" id="KW-0460">Magnesium</keyword>
<feature type="transmembrane region" description="Helical" evidence="8">
    <location>
        <begin position="93"/>
        <end position="112"/>
    </location>
</feature>
<comment type="caution">
    <text evidence="9">The sequence shown here is derived from an EMBL/GenBank/DDBJ whole genome shotgun (WGS) entry which is preliminary data.</text>
</comment>
<dbReference type="PANTHER" id="PTHR22926">
    <property type="entry name" value="PHOSPHO-N-ACETYLMURAMOYL-PENTAPEPTIDE-TRANSFERASE"/>
    <property type="match status" value="1"/>
</dbReference>
<dbReference type="OrthoDB" id="9783652at2"/>
<dbReference type="InterPro" id="IPR000715">
    <property type="entry name" value="Glycosyl_transferase_4"/>
</dbReference>